<dbReference type="RefSeq" id="WP_039250980.1">
    <property type="nucleotide sequence ID" value="NZ_JDRX01000043.1"/>
</dbReference>
<reference evidence="1 2" key="1">
    <citation type="submission" date="2014-01" db="EMBL/GenBank/DDBJ databases">
        <title>Plasmidome dynamics in the species complex Clostridium novyi sensu lato converts strains of independent lineages into distinctly different pathogens.</title>
        <authorList>
            <person name="Skarin H."/>
            <person name="Segerman B."/>
        </authorList>
    </citation>
    <scope>NUCLEOTIDE SEQUENCE [LARGE SCALE GENOMIC DNA]</scope>
    <source>
        <strain evidence="1 2">4570</strain>
    </source>
</reference>
<protein>
    <submittedName>
        <fullName evidence="1">Uncharacterized protein</fullName>
    </submittedName>
</protein>
<evidence type="ECO:0000313" key="2">
    <source>
        <dbReference type="Proteomes" id="UP000030016"/>
    </source>
</evidence>
<dbReference type="AlphaFoldDB" id="A0AA89CMK1"/>
<evidence type="ECO:0000313" key="1">
    <source>
        <dbReference type="EMBL" id="KGM99776.1"/>
    </source>
</evidence>
<accession>A0AA89CMK1</accession>
<sequence>MKVPIIVFKTVNGFSASIVGLKYLYLCHETYEELKEVGEPIPTAEEMKKELIEDIGIQYLQDFYKIEFIDYTV</sequence>
<name>A0AA89CMK1_CLONO</name>
<dbReference type="Proteomes" id="UP000030016">
    <property type="component" value="Unassembled WGS sequence"/>
</dbReference>
<comment type="caution">
    <text evidence="1">The sequence shown here is derived from an EMBL/GenBank/DDBJ whole genome shotgun (WGS) entry which is preliminary data.</text>
</comment>
<organism evidence="1 2">
    <name type="scientific">Clostridium novyi A str. 4570</name>
    <dbReference type="NCBI Taxonomy" id="1444290"/>
    <lineage>
        <taxon>Bacteria</taxon>
        <taxon>Bacillati</taxon>
        <taxon>Bacillota</taxon>
        <taxon>Clostridia</taxon>
        <taxon>Eubacteriales</taxon>
        <taxon>Clostridiaceae</taxon>
        <taxon>Clostridium</taxon>
    </lineage>
</organism>
<gene>
    <name evidence="1" type="ORF">Z969_10390</name>
</gene>
<proteinExistence type="predicted"/>
<dbReference type="EMBL" id="JDRX01000043">
    <property type="protein sequence ID" value="KGM99776.1"/>
    <property type="molecule type" value="Genomic_DNA"/>
</dbReference>